<evidence type="ECO:0000313" key="3">
    <source>
        <dbReference type="Proteomes" id="UP000724268"/>
    </source>
</evidence>
<feature type="domain" description="Peptidase S24/S26A/S26B/S26C" evidence="1">
    <location>
        <begin position="112"/>
        <end position="208"/>
    </location>
</feature>
<sequence>MVATTDDKAALAIRKRIRELGLSQPKVSKLAGRSPAWLATQVLPDPENAVRYLAAKDPDTLQKLLRALRWTWEEFSEATGITLSGPFLEHQSFPRGVRMAPVLGEAAAGRPYEYPIPTDLYRPSTVIFFVSGDSMDDGSEDAIREGDMVLVDRSLTTLRNGGLYVLEIIGDGYTLKEARKLNGEWVFIPWNPAHPVLRPEEVRVVGEVYAVNRFRRVRR</sequence>
<dbReference type="SUPFAM" id="SSF51306">
    <property type="entry name" value="LexA/Signal peptidase"/>
    <property type="match status" value="1"/>
</dbReference>
<keyword evidence="3" id="KW-1185">Reference proteome</keyword>
<dbReference type="EMBL" id="JAHXRS010000036">
    <property type="protein sequence ID" value="MBW6396160.1"/>
    <property type="molecule type" value="Genomic_DNA"/>
</dbReference>
<dbReference type="InterPro" id="IPR036286">
    <property type="entry name" value="LexA/Signal_pep-like_sf"/>
</dbReference>
<comment type="caution">
    <text evidence="2">The sequence shown here is derived from an EMBL/GenBank/DDBJ whole genome shotgun (WGS) entry which is preliminary data.</text>
</comment>
<dbReference type="Gene3D" id="2.10.109.10">
    <property type="entry name" value="Umud Fragment, subunit A"/>
    <property type="match status" value="1"/>
</dbReference>
<name>A0ABS7A1K3_9DEIN</name>
<dbReference type="RefSeq" id="WP_219760563.1">
    <property type="nucleotide sequence ID" value="NZ_JAHXRS010000036.1"/>
</dbReference>
<dbReference type="InterPro" id="IPR039418">
    <property type="entry name" value="LexA-like"/>
</dbReference>
<dbReference type="Pfam" id="PF00717">
    <property type="entry name" value="Peptidase_S24"/>
    <property type="match status" value="1"/>
</dbReference>
<reference evidence="2 3" key="1">
    <citation type="submission" date="2021-07" db="EMBL/GenBank/DDBJ databases">
        <title>Thermus aquaticus gen. n. and sp. n., a nonsporulating extreme thermophile.</title>
        <authorList>
            <person name="Hu C.-J."/>
            <person name="Li W.-J."/>
            <person name="Xian W.-D."/>
        </authorList>
    </citation>
    <scope>NUCLEOTIDE SEQUENCE [LARGE SCALE GENOMIC DNA]</scope>
    <source>
        <strain evidence="2 3">SYSU G05001</strain>
    </source>
</reference>
<accession>A0ABS7A1K3</accession>
<dbReference type="InterPro" id="IPR015927">
    <property type="entry name" value="Peptidase_S24_S26A/B/C"/>
</dbReference>
<dbReference type="Proteomes" id="UP000724268">
    <property type="component" value="Unassembled WGS sequence"/>
</dbReference>
<dbReference type="CDD" id="cd06529">
    <property type="entry name" value="S24_LexA-like"/>
    <property type="match status" value="1"/>
</dbReference>
<proteinExistence type="predicted"/>
<evidence type="ECO:0000313" key="2">
    <source>
        <dbReference type="EMBL" id="MBW6396160.1"/>
    </source>
</evidence>
<protein>
    <submittedName>
        <fullName evidence="2">S24 family peptidase</fullName>
    </submittedName>
</protein>
<gene>
    <name evidence="2" type="ORF">KZX47_13525</name>
</gene>
<organism evidence="2 3">
    <name type="scientific">Thermus brevis</name>
    <dbReference type="NCBI Taxonomy" id="2862456"/>
    <lineage>
        <taxon>Bacteria</taxon>
        <taxon>Thermotogati</taxon>
        <taxon>Deinococcota</taxon>
        <taxon>Deinococci</taxon>
        <taxon>Thermales</taxon>
        <taxon>Thermaceae</taxon>
        <taxon>Thermus</taxon>
    </lineage>
</organism>
<evidence type="ECO:0000259" key="1">
    <source>
        <dbReference type="Pfam" id="PF00717"/>
    </source>
</evidence>